<name>A0A158I6Z9_CABCO</name>
<dbReference type="InterPro" id="IPR050708">
    <property type="entry name" value="T6SS_VgrG/RHS"/>
</dbReference>
<dbReference type="InterPro" id="IPR022044">
    <property type="entry name" value="TcdB_toxin_mid/C"/>
</dbReference>
<feature type="transmembrane region" description="Helical" evidence="5">
    <location>
        <begin position="2756"/>
        <end position="2774"/>
    </location>
</feature>
<keyword evidence="5" id="KW-1133">Transmembrane helix</keyword>
<comment type="subcellular location">
    <subcellularLocation>
        <location evidence="1">Secreted</location>
    </subcellularLocation>
</comment>
<dbReference type="Pfam" id="PF12255">
    <property type="entry name" value="TcdB_toxin_midC"/>
    <property type="match status" value="1"/>
</dbReference>
<keyword evidence="2" id="KW-0964">Secreted</keyword>
<organism evidence="8 9">
    <name type="scientific">Caballeronia cordobensis</name>
    <name type="common">Burkholderia cordobensis</name>
    <dbReference type="NCBI Taxonomy" id="1353886"/>
    <lineage>
        <taxon>Bacteria</taxon>
        <taxon>Pseudomonadati</taxon>
        <taxon>Pseudomonadota</taxon>
        <taxon>Betaproteobacteria</taxon>
        <taxon>Burkholderiales</taxon>
        <taxon>Burkholderiaceae</taxon>
        <taxon>Caballeronia</taxon>
    </lineage>
</organism>
<dbReference type="InterPro" id="IPR028994">
    <property type="entry name" value="Integrin_alpha_N"/>
</dbReference>
<reference evidence="9" key="1">
    <citation type="submission" date="2016-01" db="EMBL/GenBank/DDBJ databases">
        <authorList>
            <person name="Peeters C."/>
        </authorList>
    </citation>
    <scope>NUCLEOTIDE SEQUENCE [LARGE SCALE GENOMIC DNA]</scope>
</reference>
<gene>
    <name evidence="8" type="ORF">AWB70_04335</name>
</gene>
<dbReference type="Gene3D" id="2.180.10.10">
    <property type="entry name" value="RHS repeat-associated core"/>
    <property type="match status" value="1"/>
</dbReference>
<feature type="compositionally biased region" description="Acidic residues" evidence="4">
    <location>
        <begin position="2723"/>
        <end position="2737"/>
    </location>
</feature>
<evidence type="ECO:0000259" key="7">
    <source>
        <dbReference type="Pfam" id="PF12256"/>
    </source>
</evidence>
<dbReference type="Pfam" id="PF03534">
    <property type="entry name" value="SpvB"/>
    <property type="match status" value="1"/>
</dbReference>
<keyword evidence="9" id="KW-1185">Reference proteome</keyword>
<dbReference type="InterPro" id="IPR022385">
    <property type="entry name" value="Rhs_assc_core"/>
</dbReference>
<feature type="domain" description="Insecticide toxin TcdB middle/N-terminal" evidence="7">
    <location>
        <begin position="748"/>
        <end position="891"/>
    </location>
</feature>
<dbReference type="InterPro" id="IPR003284">
    <property type="entry name" value="Sal_SpvB"/>
</dbReference>
<dbReference type="InterPro" id="IPR022045">
    <property type="entry name" value="TcdB_toxin_mid/N"/>
</dbReference>
<dbReference type="GO" id="GO:0005737">
    <property type="term" value="C:cytoplasm"/>
    <property type="evidence" value="ECO:0007669"/>
    <property type="project" value="InterPro"/>
</dbReference>
<evidence type="ECO:0000256" key="1">
    <source>
        <dbReference type="ARBA" id="ARBA00004613"/>
    </source>
</evidence>
<evidence type="ECO:0000256" key="4">
    <source>
        <dbReference type="SAM" id="MobiDB-lite"/>
    </source>
</evidence>
<sequence length="2788" mass="312478">MSTEDAQRTSDDQDQASPSRSEASPRTIQLPKGGGAIRGIGEKFAANPVTGTGSMSVPIATSPGRSGFGPQLSLSYDSGAGNGPFGFGWSLSLPSISRKTDKGLPKYQDAAESDVFVVSGAEDLVPVFRQDPDGAWIAAQRADLGFHRETDGWVLDASGRLVVHEDEFDGYRVRRYRPRIEGLFARIERWSKIGSQTDVHWRSISRGNILTLYGYDENSRIADPLDASRIFSWLICESRDDKGNGIRYLYKREDGAYQPRPGQADPFNQVHQRNRGLASDSRRTAQRYLQRVLYGNVKPLLDAQGRRPRYLSDVPDPPSDTDADWLFEVRFDYGELDERDPTGQPEESWLYRPDAFSSYRSGFEVRTCRRCERVLMLHHIPDQPAGPGRMAQPGYRGVARSTELTYDDEIAPTAATRPIYSFLKQVVQTGWAQEGGSTTRRSLPPVEFTYTEPNVQEVVEEVDPASLENLPVGLDGSAYRWTDLHGEGIPGILTEQAGTWYYKRNWSPIPQTQTDGSEAVKACFAPLETVAFKPNAALSASTEFMDLAGDGQPDVVVMEGPIPGLYEHDEAEGWQSFRPFTSRLNRNLGDPNLKFVDLDGDGHADVLVTEDDALIWHASLAEEGFGAARRVAQDLDEEKGPRIVFADGTQSIYLADMSGDGLTDLVRIRNSEICYWPNLGYCRFGAKVTMTFEDENGHTARFDHSDQFDHKRIRLADIDGSGTTDIIYLHCEGVRLYFNQSGNGWSQPQTLKVFPRIDDLVSIVPTDLLGNGTACLVWSSPLPGDSRRPMRYVNLMGDNKPHLLVKTINNLGAETRVKYAPSTKFYLQDKRDGKPWITRLPFPVHVVERVETWDHISRNHFVSRYAYHHGYFDGEEREFRGFGMVEQWDTEQFAALADGETPAANIDGASHVPPMLTRTWFHTGICRRRDRVSNYYAGLLNHSDRGEYYREPAWLDNDDEAKKRLLPDTILPPGLSAEEEREATRSLKGMMLRQEVYALDGLGVNADYPYGHPYTVAEQNFTVSPLQGRGQNRHAIFFTFAREAITYHYERDPKDPRIQHALTLEVDAYGNVLKQAAIGYGRLTPATDPAFTPADHLKQRLIHITSTENSFTNAITDKNDDYRTPLPAETRIYELRKPKQEQSGAVLALYGFNPVLGYIDQAGDGGHDVEYEDVEFNTARQAAADNDAENTKYFRRLIERVRMLYRPDDCGVAQNDPLALLPAEKLQALALPGESYKLAFTPGLVAKVFQRNGQPLLPDPGAVLGGTDRDRGGYVDLDGDGHWWTPSGRSFYHPNDVAAPVELSEARAHGYLPRRYRDPFGQTAVVDFDAHDLLMVETRDALGNRVTVEANNYRVLQPSLVSDPNRNQTEVAFDALGMVVGTAVMGKPTDNPRQGDRLDNQFSPEPPQALFDTFIDKPCEAAPDPNASVATQAAHDLLANATTRIVYDLTRYMRLGEPPFAATIARETHVSDLDWEAKSKLQIGFSFSDGFGREIQKKIQAEPGPLDVNDPASPTVNPRWVGSGWTIFNNKGKPVRQYEPFFSKRQRPDGSFYSDHRFEFGVQVGVSPVLFYDPAERVVATLHPNHTWEKVDFDPWQQTTFDVNDTVLLPVRADDPPRDAVVAGHFGRLPDADYLPTWHELRTLPAYAAAFADRYPVAEDRQNETKAAERAACHTGTPTTAHFDALGRPFLTVVRNRVVCDGHLLHNKPDEDFRTRVELDIEGNQRRVFDERKLPDAANLPLGAQEQRIVIQYAYDMLGNRIHQESMEAGARWMLSDVAGKPIRAWDSRGHNFTTTYDALRRPIEQYVRGTFSDPDPLKPNSDPRTLNPPNSAGLLVDRIEYGEPPPGATPAQEAEAQRLNRRTRIHRHCDSAGIVTKARLDDTGNPLEAYDFKGNQLGSTRQLVSDYAAIPDWSRDPRPKLDTETFEGRTRYDALNRPIQSVAPRSSLGRGKFNVIQPVFNEANLLERVHVWLERATEPAAVLNPANEAPSLIGVVNIDYNAKGQRTLIDYKTRDATVIRTTYAYDRETFRLTHLYTRRGVDPATAQGVAFTDDCDNPNPPPPATIAAPQTPVAGKRCGLQNLHYTYDPVGNITHIRDDAQQTIYFANQIVEPSNDYVYDALYRLIQAEGREHLGQAGAPMLHSYNDAGRVGILSSNPPGRFAPNDRNAMGRYTERYVYDAVGNFLQMQHARDNAAVPDWTRVYTYGEASLIEPGKQSNRLSSTTVGNAPPEPYRHDAHGNMLGMPQLHTMQWDYRDQLQMTQRQKVNEEDADGVARHGERTWCVYDASGLRVRKVTELANNGGIKDERIYLGGFELFRSYQGAAHARALKLERETLHLMDDKQRIALAEMRTLGDEQDVPRRLIRYQFGNHLGSSSLELDEQAQIISYEEYAPYGSSTYQAVRSQTEVAKRYRYTGKERDEESGLYYHGARYYGSWLGRWTSCDPLFAKDGLNLYMAYHANPVRFMDPTGTQNVGPKAPSKYGDIKNYDRQGIALRDASGKRTSEHEHILARINLWLQTYDEESRTSAYDKRDYRVSSTLTIPRDMALIKTGMDMALRDALKDAKARDSISPMLLRQTSVEAAIDRTIKARDAAIHARMAAGQSDVSDLKAITDDKIAAAAVYQMGQVFEAGKKQNTAEILLQGDTAARIEADINALGKSDSPSITPQEVLILIFVLSVIGSGGNRGDPPKYRVDVRYRVATDAEAGSKTPKVRVATPEQEQAEEEEVDREEEEKQEQKKREAKGRTRYTAEQVLVPAAALLAVGFGIFALTRSGNPQPLQQAFQR</sequence>
<feature type="compositionally biased region" description="Basic and acidic residues" evidence="4">
    <location>
        <begin position="1"/>
        <end position="11"/>
    </location>
</feature>
<dbReference type="PANTHER" id="PTHR32305">
    <property type="match status" value="1"/>
</dbReference>
<feature type="region of interest" description="Disordered" evidence="4">
    <location>
        <begin position="2709"/>
        <end position="2751"/>
    </location>
</feature>
<feature type="region of interest" description="Disordered" evidence="4">
    <location>
        <begin position="1"/>
        <end position="39"/>
    </location>
</feature>
<evidence type="ECO:0000313" key="8">
    <source>
        <dbReference type="EMBL" id="SAL52365.1"/>
    </source>
</evidence>
<dbReference type="Pfam" id="PF12256">
    <property type="entry name" value="TcdB_toxin_midN"/>
    <property type="match status" value="1"/>
</dbReference>
<keyword evidence="5" id="KW-0472">Membrane</keyword>
<accession>A0A158I6Z9</accession>
<proteinExistence type="predicted"/>
<feature type="domain" description="Insecticide toxin TcdB middle/C-terminal" evidence="6">
    <location>
        <begin position="983"/>
        <end position="1118"/>
    </location>
</feature>
<evidence type="ECO:0000256" key="2">
    <source>
        <dbReference type="ARBA" id="ARBA00022525"/>
    </source>
</evidence>
<dbReference type="NCBIfam" id="TIGR03696">
    <property type="entry name" value="Rhs_assc_core"/>
    <property type="match status" value="1"/>
</dbReference>
<feature type="region of interest" description="Disordered" evidence="4">
    <location>
        <begin position="1811"/>
        <end position="1830"/>
    </location>
</feature>
<evidence type="ECO:0000256" key="5">
    <source>
        <dbReference type="SAM" id="Phobius"/>
    </source>
</evidence>
<dbReference type="GO" id="GO:0005576">
    <property type="term" value="C:extracellular region"/>
    <property type="evidence" value="ECO:0007669"/>
    <property type="project" value="UniProtKB-SubCell"/>
</dbReference>
<dbReference type="EMBL" id="FCNY02000010">
    <property type="protein sequence ID" value="SAL52365.1"/>
    <property type="molecule type" value="Genomic_DNA"/>
</dbReference>
<keyword evidence="3" id="KW-0843">Virulence</keyword>
<evidence type="ECO:0000313" key="9">
    <source>
        <dbReference type="Proteomes" id="UP000054740"/>
    </source>
</evidence>
<dbReference type="SUPFAM" id="SSF69318">
    <property type="entry name" value="Integrin alpha N-terminal domain"/>
    <property type="match status" value="1"/>
</dbReference>
<evidence type="ECO:0000259" key="6">
    <source>
        <dbReference type="Pfam" id="PF12255"/>
    </source>
</evidence>
<keyword evidence="5" id="KW-0812">Transmembrane</keyword>
<dbReference type="PANTHER" id="PTHR32305:SF15">
    <property type="entry name" value="PROTEIN RHSA-RELATED"/>
    <property type="match status" value="1"/>
</dbReference>
<feature type="compositionally biased region" description="Polar residues" evidence="4">
    <location>
        <begin position="15"/>
        <end position="27"/>
    </location>
</feature>
<dbReference type="RefSeq" id="WP_053572571.1">
    <property type="nucleotide sequence ID" value="NZ_FCNY02000010.1"/>
</dbReference>
<evidence type="ECO:0000256" key="3">
    <source>
        <dbReference type="ARBA" id="ARBA00023026"/>
    </source>
</evidence>
<protein>
    <submittedName>
        <fullName evidence="8">FG-GAP/YD repeat-containing protein</fullName>
    </submittedName>
</protein>
<dbReference type="Proteomes" id="UP000054740">
    <property type="component" value="Unassembled WGS sequence"/>
</dbReference>